<gene>
    <name evidence="1" type="ORF">D7V32_13410</name>
</gene>
<accession>A0A3A8ELW8</accession>
<dbReference type="EMBL" id="RAXV01000032">
    <property type="protein sequence ID" value="RKG29851.1"/>
    <property type="molecule type" value="Genomic_DNA"/>
</dbReference>
<protein>
    <submittedName>
        <fullName evidence="1">Uncharacterized protein</fullName>
    </submittedName>
</protein>
<keyword evidence="2" id="KW-1185">Reference proteome</keyword>
<organism evidence="1 2">
    <name type="scientific">Acinetobacter tianfuensis</name>
    <dbReference type="NCBI Taxonomy" id="2419603"/>
    <lineage>
        <taxon>Bacteria</taxon>
        <taxon>Pseudomonadati</taxon>
        <taxon>Pseudomonadota</taxon>
        <taxon>Gammaproteobacteria</taxon>
        <taxon>Moraxellales</taxon>
        <taxon>Moraxellaceae</taxon>
        <taxon>Acinetobacter</taxon>
    </lineage>
</organism>
<dbReference type="OrthoDB" id="6711084at2"/>
<reference evidence="1 2" key="1">
    <citation type="submission" date="2018-09" db="EMBL/GenBank/DDBJ databases">
        <title>The draft genome of Acinetobacter spp. strains.</title>
        <authorList>
            <person name="Qin J."/>
            <person name="Feng Y."/>
            <person name="Zong Z."/>
        </authorList>
    </citation>
    <scope>NUCLEOTIDE SEQUENCE [LARGE SCALE GENOMIC DNA]</scope>
    <source>
        <strain evidence="1 2">WCHAc060012</strain>
    </source>
</reference>
<comment type="caution">
    <text evidence="1">The sequence shown here is derived from an EMBL/GenBank/DDBJ whole genome shotgun (WGS) entry which is preliminary data.</text>
</comment>
<dbReference type="Proteomes" id="UP000282388">
    <property type="component" value="Unassembled WGS sequence"/>
</dbReference>
<name>A0A3A8ELW8_9GAMM</name>
<dbReference type="AlphaFoldDB" id="A0A3A8ELW8"/>
<evidence type="ECO:0000313" key="1">
    <source>
        <dbReference type="EMBL" id="RKG29851.1"/>
    </source>
</evidence>
<sequence length="122" mass="13770">MADRELRNETVIEPVLERPEKRKALQHQVMRLERDAANHAPNEHLIANVDFIPADPVPDMNSIDPILQQHVLNIAAGLQSSDPRNGIYTLLQPFGLDRNALNVQMSREQINLGVLERNAPKP</sequence>
<proteinExistence type="predicted"/>
<evidence type="ECO:0000313" key="2">
    <source>
        <dbReference type="Proteomes" id="UP000282388"/>
    </source>
</evidence>